<dbReference type="OrthoDB" id="10005909at2759"/>
<reference evidence="2" key="1">
    <citation type="submission" date="2021-02" db="EMBL/GenBank/DDBJ databases">
        <authorList>
            <person name="Nowell W R."/>
        </authorList>
    </citation>
    <scope>NUCLEOTIDE SEQUENCE</scope>
</reference>
<dbReference type="Proteomes" id="UP000663882">
    <property type="component" value="Unassembled WGS sequence"/>
</dbReference>
<dbReference type="EMBL" id="CAJNOO010002017">
    <property type="protein sequence ID" value="CAF1226894.1"/>
    <property type="molecule type" value="Genomic_DNA"/>
</dbReference>
<dbReference type="Gene3D" id="3.80.10.10">
    <property type="entry name" value="Ribonuclease Inhibitor"/>
    <property type="match status" value="1"/>
</dbReference>
<feature type="domain" description="F-box" evidence="1">
    <location>
        <begin position="9"/>
        <end position="64"/>
    </location>
</feature>
<protein>
    <recommendedName>
        <fullName evidence="1">F-box domain-containing protein</fullName>
    </recommendedName>
</protein>
<dbReference type="AlphaFoldDB" id="A0A814YAJ6"/>
<gene>
    <name evidence="2" type="ORF">RFH988_LOCUS25954</name>
</gene>
<name>A0A814YAJ6_9BILA</name>
<evidence type="ECO:0000259" key="1">
    <source>
        <dbReference type="PROSITE" id="PS50181"/>
    </source>
</evidence>
<dbReference type="InterPro" id="IPR001810">
    <property type="entry name" value="F-box_dom"/>
</dbReference>
<comment type="caution">
    <text evidence="2">The sequence shown here is derived from an EMBL/GenBank/DDBJ whole genome shotgun (WGS) entry which is preliminary data.</text>
</comment>
<evidence type="ECO:0000313" key="3">
    <source>
        <dbReference type="Proteomes" id="UP000663882"/>
    </source>
</evidence>
<organism evidence="2 3">
    <name type="scientific">Rotaria sordida</name>
    <dbReference type="NCBI Taxonomy" id="392033"/>
    <lineage>
        <taxon>Eukaryota</taxon>
        <taxon>Metazoa</taxon>
        <taxon>Spiralia</taxon>
        <taxon>Gnathifera</taxon>
        <taxon>Rotifera</taxon>
        <taxon>Eurotatoria</taxon>
        <taxon>Bdelloidea</taxon>
        <taxon>Philodinida</taxon>
        <taxon>Philodinidae</taxon>
        <taxon>Rotaria</taxon>
    </lineage>
</organism>
<accession>A0A814YAJ6</accession>
<dbReference type="SUPFAM" id="SSF52047">
    <property type="entry name" value="RNI-like"/>
    <property type="match status" value="1"/>
</dbReference>
<dbReference type="InterPro" id="IPR032675">
    <property type="entry name" value="LRR_dom_sf"/>
</dbReference>
<dbReference type="PROSITE" id="PS50181">
    <property type="entry name" value="FBOX"/>
    <property type="match status" value="1"/>
</dbReference>
<evidence type="ECO:0000313" key="2">
    <source>
        <dbReference type="EMBL" id="CAF1226894.1"/>
    </source>
</evidence>
<proteinExistence type="predicted"/>
<sequence length="587" mass="68728">MIRSTSSSIISLEDLPDEILLLIYRYLSSIDILYSFYGLSTRLNETISEIYCHLFLGDVSYKRFRYICSSIIPQIGYNVCSLIVSDRSIEKLSKIFLEYFDGRISLIFPKLKCLTFLEVTTDVLLSFIDNLTNLKDLIQLNIYSLNRNNIDTDGIQILLNKIFSANNSRLNTICYDHQSIPLTVIDQNNHLLYSNIKKLEIFLEKLHDLHHLLTRLPQIEIFYVGLQYESLEFNHTKEYSSVESLIELNLISLGYSFNFNELSSILNRTKKIEKLSIKIDNTDDLHLISGNYFNSFLSSFHLKQFNYLIKYISNSSINQKEILSTWKQFSQQFDYLIDDDQNHIILYSIPIHFSHIGISTRFFTNISSINNHFHKIQSLRLYGVPHIISEIFPILTKCKKIKYLDFNGGDDDIVLKLRKETHLCKLVHLTHLLLLRSSVDIKSFQELLQSSPNLFDLNIHSKPLHSLLDQQSICHILGQQITNLYIYIIYSDHIEQITTSLSRLSSIFKCLKHLYININMNDTISESLILSIFNQLAQWPCLVSFEIFGLSEKFQESIRHWFLNNSQFNESKSFLSEYTKRRFQLRL</sequence>